<evidence type="ECO:0000313" key="5">
    <source>
        <dbReference type="Proteomes" id="UP000472264"/>
    </source>
</evidence>
<dbReference type="Proteomes" id="UP000472264">
    <property type="component" value="Chromosome 2"/>
</dbReference>
<dbReference type="Ensembl" id="ENSENLT00000052023.1">
    <property type="protein sequence ID" value="ENSENLP00000050783.1"/>
    <property type="gene ID" value="ENSENLG00000021319.1"/>
</dbReference>
<dbReference type="PANTHER" id="PTHR24124:SF5">
    <property type="entry name" value="NF-KAPPA-B INHIBITOR ZETA"/>
    <property type="match status" value="1"/>
</dbReference>
<dbReference type="InterPro" id="IPR002110">
    <property type="entry name" value="Ankyrin_rpt"/>
</dbReference>
<dbReference type="PROSITE" id="PS50297">
    <property type="entry name" value="ANK_REP_REGION"/>
    <property type="match status" value="1"/>
</dbReference>
<feature type="repeat" description="ANK" evidence="3">
    <location>
        <begin position="348"/>
        <end position="380"/>
    </location>
</feature>
<dbReference type="PROSITE" id="PS50088">
    <property type="entry name" value="ANK_REPEAT"/>
    <property type="match status" value="3"/>
</dbReference>
<evidence type="ECO:0000313" key="4">
    <source>
        <dbReference type="Ensembl" id="ENSENLP00000050783.1"/>
    </source>
</evidence>
<organism evidence="4 5">
    <name type="scientific">Echeneis naucrates</name>
    <name type="common">Live sharksucker</name>
    <dbReference type="NCBI Taxonomy" id="173247"/>
    <lineage>
        <taxon>Eukaryota</taxon>
        <taxon>Metazoa</taxon>
        <taxon>Chordata</taxon>
        <taxon>Craniata</taxon>
        <taxon>Vertebrata</taxon>
        <taxon>Euteleostomi</taxon>
        <taxon>Actinopterygii</taxon>
        <taxon>Neopterygii</taxon>
        <taxon>Teleostei</taxon>
        <taxon>Neoteleostei</taxon>
        <taxon>Acanthomorphata</taxon>
        <taxon>Carangaria</taxon>
        <taxon>Carangiformes</taxon>
        <taxon>Echeneidae</taxon>
        <taxon>Echeneis</taxon>
    </lineage>
</organism>
<dbReference type="FunFam" id="1.25.40.20:FF:000097">
    <property type="entry name" value="NF-kappa-B inhibitor zeta isoform X1"/>
    <property type="match status" value="1"/>
</dbReference>
<evidence type="ECO:0000256" key="1">
    <source>
        <dbReference type="ARBA" id="ARBA00022737"/>
    </source>
</evidence>
<name>A0A665X3D5_ECHNA</name>
<dbReference type="GO" id="GO:0005634">
    <property type="term" value="C:nucleus"/>
    <property type="evidence" value="ECO:0007669"/>
    <property type="project" value="TreeGrafter"/>
</dbReference>
<dbReference type="SMART" id="SM00248">
    <property type="entry name" value="ANK"/>
    <property type="match status" value="6"/>
</dbReference>
<dbReference type="InParanoid" id="A0A665X3D5"/>
<dbReference type="InterPro" id="IPR036770">
    <property type="entry name" value="Ankyrin_rpt-contain_sf"/>
</dbReference>
<gene>
    <name evidence="4" type="primary">nfkbiz</name>
</gene>
<keyword evidence="1" id="KW-0677">Repeat</keyword>
<protein>
    <submittedName>
        <fullName evidence="4">Nuclear factor of kappa light polypeptide gene enhancer in B-cells inhibitor, zeta</fullName>
    </submittedName>
</protein>
<evidence type="ECO:0000256" key="2">
    <source>
        <dbReference type="ARBA" id="ARBA00023043"/>
    </source>
</evidence>
<reference evidence="4" key="3">
    <citation type="submission" date="2025-09" db="UniProtKB">
        <authorList>
            <consortium name="Ensembl"/>
        </authorList>
    </citation>
    <scope>IDENTIFICATION</scope>
</reference>
<dbReference type="PANTHER" id="PTHR24124">
    <property type="entry name" value="ANKYRIN REPEAT FAMILY A"/>
    <property type="match status" value="1"/>
</dbReference>
<keyword evidence="2 3" id="KW-0040">ANK repeat</keyword>
<keyword evidence="5" id="KW-1185">Reference proteome</keyword>
<sequence>MLDPRLNQTGAEQIFSEAANFSQDFTGQISKGVQLYSEENCPILVFPNTQLNLFQDTGKSHKTSDDKLEILLLQRWSCSQDKSICEPKVKCAEMELFASEMSPHRFGQAPMKPDTPVHFPPTAPETGHITQQHIQPPALHGQVALSTGVTMSLFHWQIQQEMQRMAGVSPELLNMQDGDGDTFLHIAAAQGRRALAYVLAAKMAECGSLDVREHNGQTALHIAAAANQYLIVHDLLTHGAQINTRDLWGRTALHVCAEKGHYLSLQSIRKTQPDGDQQIDTECFNYDGMTPLHVAVLSHNAVVKEQRRLGNPSVDKAAELVQRRQTFVECVKTLLLMGASHRTKDQKSGRSCLHIASEGANVELMQLFLDHPSELSIVNDKTLSGNTALHIVSSLQSNKTQVQALKLLMQKGADPGSRNIENELPCQLVPQGPAGAKVRSETATTDAGALCYSAYFLHSITVK</sequence>
<proteinExistence type="predicted"/>
<dbReference type="GO" id="GO:0010468">
    <property type="term" value="P:regulation of gene expression"/>
    <property type="evidence" value="ECO:0007669"/>
    <property type="project" value="TreeGrafter"/>
</dbReference>
<reference evidence="4" key="2">
    <citation type="submission" date="2025-08" db="UniProtKB">
        <authorList>
            <consortium name="Ensembl"/>
        </authorList>
    </citation>
    <scope>IDENTIFICATION</scope>
</reference>
<reference evidence="4" key="1">
    <citation type="submission" date="2021-04" db="EMBL/GenBank/DDBJ databases">
        <authorList>
            <consortium name="Wellcome Sanger Institute Data Sharing"/>
        </authorList>
    </citation>
    <scope>NUCLEOTIDE SEQUENCE [LARGE SCALE GENOMIC DNA]</scope>
</reference>
<dbReference type="Gene3D" id="1.25.40.20">
    <property type="entry name" value="Ankyrin repeat-containing domain"/>
    <property type="match status" value="1"/>
</dbReference>
<dbReference type="Pfam" id="PF12796">
    <property type="entry name" value="Ank_2"/>
    <property type="match status" value="2"/>
</dbReference>
<dbReference type="SUPFAM" id="SSF48403">
    <property type="entry name" value="Ankyrin repeat"/>
    <property type="match status" value="1"/>
</dbReference>
<feature type="repeat" description="ANK" evidence="3">
    <location>
        <begin position="384"/>
        <end position="420"/>
    </location>
</feature>
<evidence type="ECO:0000256" key="3">
    <source>
        <dbReference type="PROSITE-ProRule" id="PRU00023"/>
    </source>
</evidence>
<feature type="repeat" description="ANK" evidence="3">
    <location>
        <begin position="215"/>
        <end position="247"/>
    </location>
</feature>
<dbReference type="AlphaFoldDB" id="A0A665X3D5"/>
<accession>A0A665X3D5</accession>